<dbReference type="GO" id="GO:0016628">
    <property type="term" value="F:oxidoreductase activity, acting on the CH-CH group of donors, NAD or NADP as acceptor"/>
    <property type="evidence" value="ECO:0007669"/>
    <property type="project" value="InterPro"/>
</dbReference>
<evidence type="ECO:0000313" key="1">
    <source>
        <dbReference type="EMBL" id="TKS57393.1"/>
    </source>
</evidence>
<evidence type="ECO:0000313" key="2">
    <source>
        <dbReference type="Proteomes" id="UP000306552"/>
    </source>
</evidence>
<dbReference type="PANTHER" id="PTHR42685">
    <property type="entry name" value="GERANYLGERANYL DIPHOSPHATE REDUCTASE"/>
    <property type="match status" value="1"/>
</dbReference>
<dbReference type="SUPFAM" id="SSF51905">
    <property type="entry name" value="FAD/NAD(P)-binding domain"/>
    <property type="match status" value="1"/>
</dbReference>
<dbReference type="Pfam" id="PF12831">
    <property type="entry name" value="FAD_oxidored"/>
    <property type="match status" value="1"/>
</dbReference>
<gene>
    <name evidence="1" type="ORF">FCN74_02930</name>
</gene>
<dbReference type="PRINTS" id="PR00420">
    <property type="entry name" value="RNGMNOXGNASE"/>
</dbReference>
<dbReference type="NCBIfam" id="TIGR02032">
    <property type="entry name" value="GG-red-SF"/>
    <property type="match status" value="1"/>
</dbReference>
<dbReference type="InterPro" id="IPR011777">
    <property type="entry name" value="Geranylgeranyl_Rdtase_fam"/>
</dbReference>
<dbReference type="PANTHER" id="PTHR42685:SF22">
    <property type="entry name" value="CONDITIONED MEDIUM FACTOR RECEPTOR 1"/>
    <property type="match status" value="1"/>
</dbReference>
<dbReference type="EMBL" id="SWMU01000001">
    <property type="protein sequence ID" value="TKS57393.1"/>
    <property type="molecule type" value="Genomic_DNA"/>
</dbReference>
<protein>
    <submittedName>
        <fullName evidence="1">NAD(P)/FAD-dependent oxidoreductase</fullName>
    </submittedName>
</protein>
<name>A0A4U5TTD1_9FLAO</name>
<proteinExistence type="predicted"/>
<dbReference type="InterPro" id="IPR036188">
    <property type="entry name" value="FAD/NAD-bd_sf"/>
</dbReference>
<accession>A0A4U5TTD1</accession>
<dbReference type="OrthoDB" id="9806565at2"/>
<organism evidence="1 2">
    <name type="scientific">Mesohalobacter halotolerans</name>
    <dbReference type="NCBI Taxonomy" id="1883405"/>
    <lineage>
        <taxon>Bacteria</taxon>
        <taxon>Pseudomonadati</taxon>
        <taxon>Bacteroidota</taxon>
        <taxon>Flavobacteriia</taxon>
        <taxon>Flavobacteriales</taxon>
        <taxon>Flavobacteriaceae</taxon>
        <taxon>Mesohalobacter</taxon>
    </lineage>
</organism>
<keyword evidence="2" id="KW-1185">Reference proteome</keyword>
<dbReference type="Gene3D" id="3.50.50.60">
    <property type="entry name" value="FAD/NAD(P)-binding domain"/>
    <property type="match status" value="1"/>
</dbReference>
<dbReference type="AlphaFoldDB" id="A0A4U5TTD1"/>
<dbReference type="RefSeq" id="WP_138931094.1">
    <property type="nucleotide sequence ID" value="NZ_SWMU01000001.1"/>
</dbReference>
<reference evidence="1 2" key="1">
    <citation type="submission" date="2019-04" db="EMBL/GenBank/DDBJ databases">
        <title>Psychroflexus halotolerans sp. nov., isolated from a marine solar saltern.</title>
        <authorList>
            <person name="Feng X."/>
        </authorList>
    </citation>
    <scope>NUCLEOTIDE SEQUENCE [LARGE SCALE GENOMIC DNA]</scope>
    <source>
        <strain evidence="1 2">WDS2C27</strain>
    </source>
</reference>
<comment type="caution">
    <text evidence="1">The sequence shown here is derived from an EMBL/GenBank/DDBJ whole genome shotgun (WGS) entry which is preliminary data.</text>
</comment>
<sequence>MIYDVAVIGSGPSGASAAFHAAKLGLKTIIIEKEILPRYKTCGGGFVFRGRKHMPFDISKVVEKEFNAVDIVFDAKNLAFKTKRSSPIVTMIMRDTFDHLIVKEAQKHGVGLIQGEALIEIELGHVATLKTTRNEFQAKFVIAADGALSPTAKLAGWQETRMMCPALEYEIKVPDEDFKRLSASARFDIDAVPLGYGWCFPKKNHLSVGVGNFMKNKKSPKLKLYYERYLDTIGVKKVLSSEAHGFIIPITPRSDGFVKNNVFLIGDAAGFADPVTAEGISNAIYSGKIAAQAIAESDSNLKQAEVNYYEKLNEKLLPELKTGVKLAKLFYENKRLRNLMLKKFGQHLADGMTDVFMGERTYPHDFKKSISKRLKRTVFR</sequence>
<dbReference type="Proteomes" id="UP000306552">
    <property type="component" value="Unassembled WGS sequence"/>
</dbReference>
<dbReference type="InterPro" id="IPR050407">
    <property type="entry name" value="Geranylgeranyl_reductase"/>
</dbReference>